<reference evidence="3 4" key="2">
    <citation type="submission" date="2017-07" db="EMBL/GenBank/DDBJ databases">
        <title>Candidatus Dactylopiibacterium carminicum, a nitrogen-fixing symbiont of the cochineal insect Dactylopius coccus and Dactylopius opuntiae (Hemiptera: Coccoidea: Dactylopiidae).</title>
        <authorList>
            <person name="Vera A."/>
        </authorList>
    </citation>
    <scope>NUCLEOTIDE SEQUENCE [LARGE SCALE GENOMIC DNA]</scope>
    <source>
        <strain evidence="3 4">NFDCM</strain>
    </source>
</reference>
<dbReference type="AlphaFoldDB" id="A0A272EMV6"/>
<accession>A0A272EMV6</accession>
<keyword evidence="1" id="KW-1133">Transmembrane helix</keyword>
<dbReference type="EMBL" id="NMRN01000085">
    <property type="protein sequence ID" value="PAS91444.1"/>
    <property type="molecule type" value="Genomic_DNA"/>
</dbReference>
<evidence type="ECO:0000313" key="4">
    <source>
        <dbReference type="Proteomes" id="UP000216107"/>
    </source>
</evidence>
<keyword evidence="1" id="KW-0472">Membrane</keyword>
<dbReference type="Proteomes" id="UP000623509">
    <property type="component" value="Unassembled WGS sequence"/>
</dbReference>
<dbReference type="RefSeq" id="WP_095525905.1">
    <property type="nucleotide sequence ID" value="NZ_MDUX01000083.1"/>
</dbReference>
<reference evidence="2 5" key="1">
    <citation type="submission" date="2016-08" db="EMBL/GenBank/DDBJ databases">
        <title>Candidatus Dactylopiibacterium carminicum genome sequence.</title>
        <authorList>
            <person name="Ramirez-Puebla S.T."/>
            <person name="Ormeno-Orrillo E."/>
            <person name="Vera-Ponce De Leon A."/>
            <person name="Luis L."/>
            <person name="Sanchez-Flores A."/>
            <person name="Monica R."/>
            <person name="Martinez-Romero E."/>
        </authorList>
    </citation>
    <scope>NUCLEOTIDE SEQUENCE [LARGE SCALE GENOMIC DNA]</scope>
    <source>
        <strain evidence="2">END1</strain>
    </source>
</reference>
<evidence type="ECO:0000313" key="2">
    <source>
        <dbReference type="EMBL" id="KAF7597855.1"/>
    </source>
</evidence>
<keyword evidence="5" id="KW-1185">Reference proteome</keyword>
<evidence type="ECO:0000313" key="3">
    <source>
        <dbReference type="EMBL" id="PAS91444.1"/>
    </source>
</evidence>
<feature type="transmembrane region" description="Helical" evidence="1">
    <location>
        <begin position="34"/>
        <end position="54"/>
    </location>
</feature>
<protein>
    <submittedName>
        <fullName evidence="3">Uncharacterized protein</fullName>
    </submittedName>
</protein>
<proteinExistence type="predicted"/>
<name>A0A272EMV6_9RHOO</name>
<sequence>MSAAEEQTLQIVTTAVSRPPGFRQRLRALLKGRAANTAYALLMAAALSVLLQMLRPLIKVFWLQSLSAGVAWLRLEDVAVTGLNLLLPQ</sequence>
<dbReference type="EMBL" id="MDUX01000083">
    <property type="protein sequence ID" value="KAF7597855.1"/>
    <property type="molecule type" value="Genomic_DNA"/>
</dbReference>
<organism evidence="3 4">
    <name type="scientific">Candidatus Dactylopiibacterium carminicum</name>
    <dbReference type="NCBI Taxonomy" id="857335"/>
    <lineage>
        <taxon>Bacteria</taxon>
        <taxon>Pseudomonadati</taxon>
        <taxon>Pseudomonadota</taxon>
        <taxon>Betaproteobacteria</taxon>
        <taxon>Rhodocyclales</taxon>
        <taxon>Rhodocyclaceae</taxon>
        <taxon>Candidatus Dactylopiibacterium</taxon>
    </lineage>
</organism>
<gene>
    <name evidence="2" type="ORF">BGI27_16455</name>
    <name evidence="3" type="ORF">CGU29_16410</name>
</gene>
<comment type="caution">
    <text evidence="3">The sequence shown here is derived from an EMBL/GenBank/DDBJ whole genome shotgun (WGS) entry which is preliminary data.</text>
</comment>
<evidence type="ECO:0000256" key="1">
    <source>
        <dbReference type="SAM" id="Phobius"/>
    </source>
</evidence>
<keyword evidence="1" id="KW-0812">Transmembrane</keyword>
<evidence type="ECO:0000313" key="5">
    <source>
        <dbReference type="Proteomes" id="UP000623509"/>
    </source>
</evidence>
<dbReference type="Proteomes" id="UP000216107">
    <property type="component" value="Unassembled WGS sequence"/>
</dbReference>